<organism evidence="2 3">
    <name type="scientific">Heterodermia speciosa</name>
    <dbReference type="NCBI Taxonomy" id="116794"/>
    <lineage>
        <taxon>Eukaryota</taxon>
        <taxon>Fungi</taxon>
        <taxon>Dikarya</taxon>
        <taxon>Ascomycota</taxon>
        <taxon>Pezizomycotina</taxon>
        <taxon>Lecanoromycetes</taxon>
        <taxon>OSLEUM clade</taxon>
        <taxon>Lecanoromycetidae</taxon>
        <taxon>Caliciales</taxon>
        <taxon>Physciaceae</taxon>
        <taxon>Heterodermia</taxon>
    </lineage>
</organism>
<evidence type="ECO:0000256" key="1">
    <source>
        <dbReference type="SAM" id="SignalP"/>
    </source>
</evidence>
<proteinExistence type="predicted"/>
<accession>A0A8H3IX47</accession>
<sequence>MRCLFILSFLLITPAVPSFAVADAPLRVQDLSVSNGTISTGNPSTLTYPWGPNDFTTALLRQGRVPFAQKACFVNAVQMLAGQAAEDFYGRMRSPRMTFTSHEHPELAIIVMGVTPTDRIRRRYAFWGVARMMNHLVWHNDFRNSTFQLNYRDRPVGQIYIGPVPTSLPETAAKTAFVEPPSIKQLVPTAISNETEMLSWQYEYFGHSLAMNEVLMGTVGALVVAARPAPDNKVSYFVAGFSPYRAVHHWASSPGRPPPFTYSMLIKSIQATAMHALDQMDFHELGVRVTNGVQEVGWGGYVRDPALNTANYLLPLSSFRF</sequence>
<keyword evidence="3" id="KW-1185">Reference proteome</keyword>
<evidence type="ECO:0000313" key="2">
    <source>
        <dbReference type="EMBL" id="CAF9936413.1"/>
    </source>
</evidence>
<protein>
    <submittedName>
        <fullName evidence="2">Uncharacterized protein</fullName>
    </submittedName>
</protein>
<gene>
    <name evidence="2" type="ORF">HETSPECPRED_010333</name>
</gene>
<name>A0A8H3IX47_9LECA</name>
<keyword evidence="1" id="KW-0732">Signal</keyword>
<feature type="signal peptide" evidence="1">
    <location>
        <begin position="1"/>
        <end position="22"/>
    </location>
</feature>
<dbReference type="AlphaFoldDB" id="A0A8H3IX47"/>
<reference evidence="2" key="1">
    <citation type="submission" date="2021-03" db="EMBL/GenBank/DDBJ databases">
        <authorList>
            <person name="Tagirdzhanova G."/>
        </authorList>
    </citation>
    <scope>NUCLEOTIDE SEQUENCE</scope>
</reference>
<evidence type="ECO:0000313" key="3">
    <source>
        <dbReference type="Proteomes" id="UP000664521"/>
    </source>
</evidence>
<dbReference type="EMBL" id="CAJPDS010000091">
    <property type="protein sequence ID" value="CAF9936413.1"/>
    <property type="molecule type" value="Genomic_DNA"/>
</dbReference>
<dbReference type="OrthoDB" id="5279621at2759"/>
<feature type="chain" id="PRO_5034921168" evidence="1">
    <location>
        <begin position="23"/>
        <end position="321"/>
    </location>
</feature>
<comment type="caution">
    <text evidence="2">The sequence shown here is derived from an EMBL/GenBank/DDBJ whole genome shotgun (WGS) entry which is preliminary data.</text>
</comment>
<dbReference type="Proteomes" id="UP000664521">
    <property type="component" value="Unassembled WGS sequence"/>
</dbReference>